<dbReference type="Proteomes" id="UP000026960">
    <property type="component" value="Chromosome 3"/>
</dbReference>
<evidence type="ECO:0000313" key="2">
    <source>
        <dbReference type="Proteomes" id="UP000026960"/>
    </source>
</evidence>
<evidence type="ECO:0000313" key="1">
    <source>
        <dbReference type="EnsemblPlants" id="OBART03G17450.1"/>
    </source>
</evidence>
<keyword evidence="2" id="KW-1185">Reference proteome</keyword>
<protein>
    <submittedName>
        <fullName evidence="1">Uncharacterized protein</fullName>
    </submittedName>
</protein>
<dbReference type="eggNOG" id="ENOG502R7GG">
    <property type="taxonomic scope" value="Eukaryota"/>
</dbReference>
<name>A0A0D3FII6_9ORYZ</name>
<dbReference type="HOGENOM" id="CLU_101953_0_0_1"/>
<accession>A0A0D3FII6</accession>
<reference evidence="1" key="1">
    <citation type="journal article" date="2009" name="Rice">
        <title>De Novo Next Generation Sequencing of Plant Genomes.</title>
        <authorList>
            <person name="Rounsley S."/>
            <person name="Marri P.R."/>
            <person name="Yu Y."/>
            <person name="He R."/>
            <person name="Sisneros N."/>
            <person name="Goicoechea J.L."/>
            <person name="Lee S.J."/>
            <person name="Angelova A."/>
            <person name="Kudrna D."/>
            <person name="Luo M."/>
            <person name="Affourtit J."/>
            <person name="Desany B."/>
            <person name="Knight J."/>
            <person name="Niazi F."/>
            <person name="Egholm M."/>
            <person name="Wing R.A."/>
        </authorList>
    </citation>
    <scope>NUCLEOTIDE SEQUENCE [LARGE SCALE GENOMIC DNA]</scope>
    <source>
        <strain evidence="1">cv. IRGC 105608</strain>
    </source>
</reference>
<proteinExistence type="predicted"/>
<dbReference type="EnsemblPlants" id="OBART03G17450.1">
    <property type="protein sequence ID" value="OBART03G17450.1"/>
    <property type="gene ID" value="OBART03G17450"/>
</dbReference>
<organism evidence="1">
    <name type="scientific">Oryza barthii</name>
    <dbReference type="NCBI Taxonomy" id="65489"/>
    <lineage>
        <taxon>Eukaryota</taxon>
        <taxon>Viridiplantae</taxon>
        <taxon>Streptophyta</taxon>
        <taxon>Embryophyta</taxon>
        <taxon>Tracheophyta</taxon>
        <taxon>Spermatophyta</taxon>
        <taxon>Magnoliopsida</taxon>
        <taxon>Liliopsida</taxon>
        <taxon>Poales</taxon>
        <taxon>Poaceae</taxon>
        <taxon>BOP clade</taxon>
        <taxon>Oryzoideae</taxon>
        <taxon>Oryzeae</taxon>
        <taxon>Oryzinae</taxon>
        <taxon>Oryza</taxon>
    </lineage>
</organism>
<reference evidence="1" key="2">
    <citation type="submission" date="2015-03" db="UniProtKB">
        <authorList>
            <consortium name="EnsemblPlants"/>
        </authorList>
    </citation>
    <scope>IDENTIFICATION</scope>
</reference>
<dbReference type="PaxDb" id="65489-OBART03G17450.1"/>
<sequence>MADSFYGASEEDDDVHQWLPSEILRDIGAIVDPCEGCRAIVEDLAACLADVLFGSAVQRTTTQHHATVGPLPAMVDNKYQCYHAPPSMGVRPFKSNGGMMLDRVPIAPPRLAPEMRTPLLLIATSAPALPPPPTKQRDAGGTGFFLPHTEANNKCTSKAPRATKTPHHMDDVHWWLPSEVLRDIGIADADERRRLAIVEDLARPSALSSLVTIDHR</sequence>
<dbReference type="Gramene" id="OBART03G17450.1">
    <property type="protein sequence ID" value="OBART03G17450.1"/>
    <property type="gene ID" value="OBART03G17450"/>
</dbReference>
<dbReference type="AlphaFoldDB" id="A0A0D3FII6"/>